<evidence type="ECO:0000313" key="1">
    <source>
        <dbReference type="EMBL" id="KDR17803.1"/>
    </source>
</evidence>
<dbReference type="Proteomes" id="UP000027135">
    <property type="component" value="Unassembled WGS sequence"/>
</dbReference>
<evidence type="ECO:0000313" key="2">
    <source>
        <dbReference type="Proteomes" id="UP000027135"/>
    </source>
</evidence>
<dbReference type="AlphaFoldDB" id="A0A067R3R0"/>
<gene>
    <name evidence="1" type="ORF">L798_08149</name>
</gene>
<organism evidence="1 2">
    <name type="scientific">Zootermopsis nevadensis</name>
    <name type="common">Dampwood termite</name>
    <dbReference type="NCBI Taxonomy" id="136037"/>
    <lineage>
        <taxon>Eukaryota</taxon>
        <taxon>Metazoa</taxon>
        <taxon>Ecdysozoa</taxon>
        <taxon>Arthropoda</taxon>
        <taxon>Hexapoda</taxon>
        <taxon>Insecta</taxon>
        <taxon>Pterygota</taxon>
        <taxon>Neoptera</taxon>
        <taxon>Polyneoptera</taxon>
        <taxon>Dictyoptera</taxon>
        <taxon>Blattodea</taxon>
        <taxon>Blattoidea</taxon>
        <taxon>Termitoidae</taxon>
        <taxon>Termopsidae</taxon>
        <taxon>Zootermopsis</taxon>
    </lineage>
</organism>
<proteinExistence type="predicted"/>
<reference evidence="1 2" key="1">
    <citation type="journal article" date="2014" name="Nat. Commun.">
        <title>Molecular traces of alternative social organization in a termite genome.</title>
        <authorList>
            <person name="Terrapon N."/>
            <person name="Li C."/>
            <person name="Robertson H.M."/>
            <person name="Ji L."/>
            <person name="Meng X."/>
            <person name="Booth W."/>
            <person name="Chen Z."/>
            <person name="Childers C.P."/>
            <person name="Glastad K.M."/>
            <person name="Gokhale K."/>
            <person name="Gowin J."/>
            <person name="Gronenberg W."/>
            <person name="Hermansen R.A."/>
            <person name="Hu H."/>
            <person name="Hunt B.G."/>
            <person name="Huylmans A.K."/>
            <person name="Khalil S.M."/>
            <person name="Mitchell R.D."/>
            <person name="Munoz-Torres M.C."/>
            <person name="Mustard J.A."/>
            <person name="Pan H."/>
            <person name="Reese J.T."/>
            <person name="Scharf M.E."/>
            <person name="Sun F."/>
            <person name="Vogel H."/>
            <person name="Xiao J."/>
            <person name="Yang W."/>
            <person name="Yang Z."/>
            <person name="Yang Z."/>
            <person name="Zhou J."/>
            <person name="Zhu J."/>
            <person name="Brent C.S."/>
            <person name="Elsik C.G."/>
            <person name="Goodisman M.A."/>
            <person name="Liberles D.A."/>
            <person name="Roe R.M."/>
            <person name="Vargo E.L."/>
            <person name="Vilcinskas A."/>
            <person name="Wang J."/>
            <person name="Bornberg-Bauer E."/>
            <person name="Korb J."/>
            <person name="Zhang G."/>
            <person name="Liebig J."/>
        </authorList>
    </citation>
    <scope>NUCLEOTIDE SEQUENCE [LARGE SCALE GENOMIC DNA]</scope>
    <source>
        <tissue evidence="1">Whole organism</tissue>
    </source>
</reference>
<accession>A0A067R3R0</accession>
<dbReference type="EMBL" id="KK852718">
    <property type="protein sequence ID" value="KDR17803.1"/>
    <property type="molecule type" value="Genomic_DNA"/>
</dbReference>
<name>A0A067R3R0_ZOONE</name>
<keyword evidence="2" id="KW-1185">Reference proteome</keyword>
<sequence length="63" mass="7043">MSGHRKCSSMTRAHRATKQLKLRSYCFEAVHQLELLLIHGRAVPSECGPPLLRNAETELPSVS</sequence>
<protein>
    <submittedName>
        <fullName evidence="1">Uncharacterized protein</fullName>
    </submittedName>
</protein>
<dbReference type="InParanoid" id="A0A067R3R0"/>